<accession>A0AA40CD03</accession>
<reference evidence="3" key="1">
    <citation type="submission" date="2023-06" db="EMBL/GenBank/DDBJ databases">
        <title>Genome-scale phylogeny and comparative genomics of the fungal order Sordariales.</title>
        <authorList>
            <consortium name="Lawrence Berkeley National Laboratory"/>
            <person name="Hensen N."/>
            <person name="Bonometti L."/>
            <person name="Westerberg I."/>
            <person name="Brannstrom I.O."/>
            <person name="Guillou S."/>
            <person name="Cros-Aarteil S."/>
            <person name="Calhoun S."/>
            <person name="Haridas S."/>
            <person name="Kuo A."/>
            <person name="Mondo S."/>
            <person name="Pangilinan J."/>
            <person name="Riley R."/>
            <person name="LaButti K."/>
            <person name="Andreopoulos B."/>
            <person name="Lipzen A."/>
            <person name="Chen C."/>
            <person name="Yanf M."/>
            <person name="Daum C."/>
            <person name="Ng V."/>
            <person name="Clum A."/>
            <person name="Steindorff A."/>
            <person name="Ohm R."/>
            <person name="Martin F."/>
            <person name="Silar P."/>
            <person name="Natvig D."/>
            <person name="Lalanne C."/>
            <person name="Gautier V."/>
            <person name="Ament-velasquez S.L."/>
            <person name="Kruys A."/>
            <person name="Hutchinson M.I."/>
            <person name="Powell A.J."/>
            <person name="Barry K."/>
            <person name="Miller A.N."/>
            <person name="Grigoriev I.V."/>
            <person name="Debuchy R."/>
            <person name="Gladieux P."/>
            <person name="Thoren M.H."/>
            <person name="Johannesson H."/>
        </authorList>
    </citation>
    <scope>NUCLEOTIDE SEQUENCE</scope>
    <source>
        <strain evidence="3">SMH3391-2</strain>
    </source>
</reference>
<comment type="similarity">
    <text evidence="1">Belongs to the short-chain dehydrogenases/reductases (SDR) family.</text>
</comment>
<dbReference type="InterPro" id="IPR036291">
    <property type="entry name" value="NAD(P)-bd_dom_sf"/>
</dbReference>
<dbReference type="AlphaFoldDB" id="A0AA40CD03"/>
<dbReference type="PRINTS" id="PR00081">
    <property type="entry name" value="GDHRDH"/>
</dbReference>
<organism evidence="3 4">
    <name type="scientific">Bombardia bombarda</name>
    <dbReference type="NCBI Taxonomy" id="252184"/>
    <lineage>
        <taxon>Eukaryota</taxon>
        <taxon>Fungi</taxon>
        <taxon>Dikarya</taxon>
        <taxon>Ascomycota</taxon>
        <taxon>Pezizomycotina</taxon>
        <taxon>Sordariomycetes</taxon>
        <taxon>Sordariomycetidae</taxon>
        <taxon>Sordariales</taxon>
        <taxon>Lasiosphaeriaceae</taxon>
        <taxon>Bombardia</taxon>
    </lineage>
</organism>
<sequence length="288" mass="30445">MQPPFPCPTATWRNDTYESISPLRPELGVAAKTVVVIGGGTGIGRETGLAFASAGAAHVALLGRTEATLKEAALYISSKVSSTTVSIHIADVTKAKSLEHAAAAVGKWHILVLSSAYVPKPGSIASSEADEWAKGFETNVQGTLLVSKTFLRTVADPSSQPAILGVISDTSLLPTSYLPGLSSYVASKLAQAKVFEFLAAEHPDIFVATVHPGMVETANFYSTGASPESLPMDKVQLPAHFLVWLASPEASFLRGRAVWANWDVEELKALKTKYTDGLFMSAGFKGLP</sequence>
<name>A0AA40CD03_9PEZI</name>
<dbReference type="SUPFAM" id="SSF51735">
    <property type="entry name" value="NAD(P)-binding Rossmann-fold domains"/>
    <property type="match status" value="1"/>
</dbReference>
<keyword evidence="4" id="KW-1185">Reference proteome</keyword>
<dbReference type="CDD" id="cd05233">
    <property type="entry name" value="SDR_c"/>
    <property type="match status" value="1"/>
</dbReference>
<dbReference type="PANTHER" id="PTHR42901">
    <property type="entry name" value="ALCOHOL DEHYDROGENASE"/>
    <property type="match status" value="1"/>
</dbReference>
<dbReference type="EMBL" id="JAULSR010000001">
    <property type="protein sequence ID" value="KAK0634266.1"/>
    <property type="molecule type" value="Genomic_DNA"/>
</dbReference>
<dbReference type="PANTHER" id="PTHR42901:SF1">
    <property type="entry name" value="ALCOHOL DEHYDROGENASE"/>
    <property type="match status" value="1"/>
</dbReference>
<dbReference type="Proteomes" id="UP001174934">
    <property type="component" value="Unassembled WGS sequence"/>
</dbReference>
<gene>
    <name evidence="3" type="ORF">B0T17DRAFT_501948</name>
</gene>
<proteinExistence type="inferred from homology"/>
<keyword evidence="2" id="KW-0560">Oxidoreductase</keyword>
<dbReference type="GO" id="GO:0016491">
    <property type="term" value="F:oxidoreductase activity"/>
    <property type="evidence" value="ECO:0007669"/>
    <property type="project" value="UniProtKB-KW"/>
</dbReference>
<evidence type="ECO:0000256" key="1">
    <source>
        <dbReference type="ARBA" id="ARBA00006484"/>
    </source>
</evidence>
<comment type="caution">
    <text evidence="3">The sequence shown here is derived from an EMBL/GenBank/DDBJ whole genome shotgun (WGS) entry which is preliminary data.</text>
</comment>
<dbReference type="Pfam" id="PF00106">
    <property type="entry name" value="adh_short"/>
    <property type="match status" value="1"/>
</dbReference>
<evidence type="ECO:0000256" key="2">
    <source>
        <dbReference type="ARBA" id="ARBA00023002"/>
    </source>
</evidence>
<evidence type="ECO:0000313" key="4">
    <source>
        <dbReference type="Proteomes" id="UP001174934"/>
    </source>
</evidence>
<protein>
    <submittedName>
        <fullName evidence="3">Uncharacterized protein</fullName>
    </submittedName>
</protein>
<evidence type="ECO:0000313" key="3">
    <source>
        <dbReference type="EMBL" id="KAK0634266.1"/>
    </source>
</evidence>
<dbReference type="Gene3D" id="3.40.50.720">
    <property type="entry name" value="NAD(P)-binding Rossmann-like Domain"/>
    <property type="match status" value="1"/>
</dbReference>
<dbReference type="InterPro" id="IPR002347">
    <property type="entry name" value="SDR_fam"/>
</dbReference>